<evidence type="ECO:0000256" key="6">
    <source>
        <dbReference type="SAM" id="Phobius"/>
    </source>
</evidence>
<proteinExistence type="predicted"/>
<sequence length="211" mass="22861">MALLSAPWLQNAFQSYGLYAVFCVIMLESMGVPMPGETILIIAGIYAGSTRRIELVPLIATATAAAIVGDNIGYVLGRSAGRASLHRYGKYLRLDERRLKVGQYLFLKHGGKIVFLGRFVAFLRTFAAVLAGANQMSWPHFLMMNALGGLCWACLVGGGAYFFGERIERIAGPFGLVLLFGAGALIVGAAIYFKRYERALEDVAERACLGP</sequence>
<dbReference type="PANTHER" id="PTHR42709:SF6">
    <property type="entry name" value="UNDECAPRENYL PHOSPHATE TRANSPORTER A"/>
    <property type="match status" value="1"/>
</dbReference>
<reference evidence="8" key="1">
    <citation type="journal article" date="2014" name="Int. J. Syst. Evol. Microbiol.">
        <title>Complete genome sequence of Corynebacterium casei LMG S-19264T (=DSM 44701T), isolated from a smear-ripened cheese.</title>
        <authorList>
            <consortium name="US DOE Joint Genome Institute (JGI-PGF)"/>
            <person name="Walter F."/>
            <person name="Albersmeier A."/>
            <person name="Kalinowski J."/>
            <person name="Ruckert C."/>
        </authorList>
    </citation>
    <scope>NUCLEOTIDE SEQUENCE</scope>
    <source>
        <strain evidence="8">VKM B-2484</strain>
    </source>
</reference>
<evidence type="ECO:0000313" key="8">
    <source>
        <dbReference type="EMBL" id="GLK73755.1"/>
    </source>
</evidence>
<keyword evidence="2" id="KW-1003">Cell membrane</keyword>
<keyword evidence="9" id="KW-1185">Reference proteome</keyword>
<name>A0A9W6JA55_9HYPH</name>
<evidence type="ECO:0000256" key="1">
    <source>
        <dbReference type="ARBA" id="ARBA00004651"/>
    </source>
</evidence>
<dbReference type="Proteomes" id="UP001143370">
    <property type="component" value="Unassembled WGS sequence"/>
</dbReference>
<dbReference type="EMBL" id="BSFJ01000033">
    <property type="protein sequence ID" value="GLK73755.1"/>
    <property type="molecule type" value="Genomic_DNA"/>
</dbReference>
<evidence type="ECO:0000256" key="4">
    <source>
        <dbReference type="ARBA" id="ARBA00022989"/>
    </source>
</evidence>
<dbReference type="RefSeq" id="WP_213375995.1">
    <property type="nucleotide sequence ID" value="NZ_BSFJ01000033.1"/>
</dbReference>
<keyword evidence="4 6" id="KW-1133">Transmembrane helix</keyword>
<dbReference type="InterPro" id="IPR051311">
    <property type="entry name" value="DedA_domain"/>
</dbReference>
<protein>
    <recommendedName>
        <fullName evidence="7">VTT domain-containing protein</fullName>
    </recommendedName>
</protein>
<evidence type="ECO:0000256" key="2">
    <source>
        <dbReference type="ARBA" id="ARBA00022475"/>
    </source>
</evidence>
<feature type="domain" description="VTT" evidence="7">
    <location>
        <begin position="35"/>
        <end position="156"/>
    </location>
</feature>
<keyword evidence="5 6" id="KW-0472">Membrane</keyword>
<feature type="transmembrane region" description="Helical" evidence="6">
    <location>
        <begin position="113"/>
        <end position="133"/>
    </location>
</feature>
<dbReference type="InterPro" id="IPR032816">
    <property type="entry name" value="VTT_dom"/>
</dbReference>
<comment type="caution">
    <text evidence="8">The sequence shown here is derived from an EMBL/GenBank/DDBJ whole genome shotgun (WGS) entry which is preliminary data.</text>
</comment>
<evidence type="ECO:0000256" key="5">
    <source>
        <dbReference type="ARBA" id="ARBA00023136"/>
    </source>
</evidence>
<gene>
    <name evidence="8" type="ORF">GCM10017643_38730</name>
</gene>
<evidence type="ECO:0000259" key="7">
    <source>
        <dbReference type="Pfam" id="PF09335"/>
    </source>
</evidence>
<reference evidence="8" key="2">
    <citation type="submission" date="2023-01" db="EMBL/GenBank/DDBJ databases">
        <authorList>
            <person name="Sun Q."/>
            <person name="Evtushenko L."/>
        </authorList>
    </citation>
    <scope>NUCLEOTIDE SEQUENCE</scope>
    <source>
        <strain evidence="8">VKM B-2484</strain>
    </source>
</reference>
<dbReference type="AlphaFoldDB" id="A0A9W6JA55"/>
<accession>A0A9W6JA55</accession>
<dbReference type="GO" id="GO:0005886">
    <property type="term" value="C:plasma membrane"/>
    <property type="evidence" value="ECO:0007669"/>
    <property type="project" value="UniProtKB-SubCell"/>
</dbReference>
<evidence type="ECO:0000256" key="3">
    <source>
        <dbReference type="ARBA" id="ARBA00022692"/>
    </source>
</evidence>
<keyword evidence="3 6" id="KW-0812">Transmembrane</keyword>
<feature type="transmembrane region" description="Helical" evidence="6">
    <location>
        <begin position="16"/>
        <end position="43"/>
    </location>
</feature>
<feature type="transmembrane region" description="Helical" evidence="6">
    <location>
        <begin position="55"/>
        <end position="76"/>
    </location>
</feature>
<feature type="transmembrane region" description="Helical" evidence="6">
    <location>
        <begin position="170"/>
        <end position="193"/>
    </location>
</feature>
<dbReference type="Pfam" id="PF09335">
    <property type="entry name" value="VTT_dom"/>
    <property type="match status" value="1"/>
</dbReference>
<feature type="transmembrane region" description="Helical" evidence="6">
    <location>
        <begin position="145"/>
        <end position="164"/>
    </location>
</feature>
<organism evidence="8 9">
    <name type="scientific">Ancylobacter dichloromethanicus</name>
    <dbReference type="NCBI Taxonomy" id="518825"/>
    <lineage>
        <taxon>Bacteria</taxon>
        <taxon>Pseudomonadati</taxon>
        <taxon>Pseudomonadota</taxon>
        <taxon>Alphaproteobacteria</taxon>
        <taxon>Hyphomicrobiales</taxon>
        <taxon>Xanthobacteraceae</taxon>
        <taxon>Ancylobacter</taxon>
    </lineage>
</organism>
<evidence type="ECO:0000313" key="9">
    <source>
        <dbReference type="Proteomes" id="UP001143370"/>
    </source>
</evidence>
<dbReference type="PANTHER" id="PTHR42709">
    <property type="entry name" value="ALKALINE PHOSPHATASE LIKE PROTEIN"/>
    <property type="match status" value="1"/>
</dbReference>
<comment type="subcellular location">
    <subcellularLocation>
        <location evidence="1">Cell membrane</location>
        <topology evidence="1">Multi-pass membrane protein</topology>
    </subcellularLocation>
</comment>